<evidence type="ECO:0000256" key="6">
    <source>
        <dbReference type="ARBA" id="ARBA00022559"/>
    </source>
</evidence>
<keyword evidence="8 13" id="KW-0479">Metal-binding</keyword>
<dbReference type="EC" id="1.11.1.7" evidence="4"/>
<evidence type="ECO:0000256" key="4">
    <source>
        <dbReference type="ARBA" id="ARBA00012313"/>
    </source>
</evidence>
<comment type="catalytic activity">
    <reaction evidence="1">
        <text>2 a phenolic donor + H2O2 = 2 a phenolic radical donor + 2 H2O</text>
        <dbReference type="Rhea" id="RHEA:56136"/>
        <dbReference type="ChEBI" id="CHEBI:15377"/>
        <dbReference type="ChEBI" id="CHEBI:16240"/>
        <dbReference type="ChEBI" id="CHEBI:139520"/>
        <dbReference type="ChEBI" id="CHEBI:139521"/>
        <dbReference type="EC" id="1.11.1.7"/>
    </reaction>
</comment>
<keyword evidence="5" id="KW-0964">Secreted</keyword>
<dbReference type="InterPro" id="IPR002016">
    <property type="entry name" value="Haem_peroxidase"/>
</dbReference>
<sequence length="274" mass="29553">MCHFTIYYPFKWNICTNASLSSLLTPSGEIFIRSSEKENRTEDGSAYSTAQHSHDYLGPVGVRPCFVIVCSSFSLSYAPHTPPPPMLPLARPANSPWTTMPNPARTSTNSSPPSPPSSSRNHPSPVPPPFASSSMTVSFKGVILARGPRAARGEPGPLRPEPKPSPRPWLKAWAIVLKSGPAHWPLKARPKAWPEAQSARPTQCSGCDGSILISTSPGSKELAERDAQDNKDLAKEAYDSIEKAKAVVESKCPGVVSCADILAIAARDFVRLVR</sequence>
<feature type="compositionally biased region" description="Pro residues" evidence="15">
    <location>
        <begin position="157"/>
        <end position="166"/>
    </location>
</feature>
<dbReference type="Pfam" id="PF00141">
    <property type="entry name" value="peroxidase"/>
    <property type="match status" value="1"/>
</dbReference>
<keyword evidence="9 13" id="KW-0106">Calcium</keyword>
<keyword evidence="18" id="KW-1185">Reference proteome</keyword>
<dbReference type="Gene3D" id="1.10.520.10">
    <property type="match status" value="1"/>
</dbReference>
<dbReference type="GO" id="GO:0006979">
    <property type="term" value="P:response to oxidative stress"/>
    <property type="evidence" value="ECO:0007669"/>
    <property type="project" value="InterPro"/>
</dbReference>
<feature type="domain" description="Plant heme peroxidase family profile" evidence="16">
    <location>
        <begin position="205"/>
        <end position="274"/>
    </location>
</feature>
<feature type="region of interest" description="Disordered" evidence="15">
    <location>
        <begin position="89"/>
        <end position="133"/>
    </location>
</feature>
<evidence type="ECO:0000256" key="2">
    <source>
        <dbReference type="ARBA" id="ARBA00001970"/>
    </source>
</evidence>
<dbReference type="InterPro" id="IPR000823">
    <property type="entry name" value="Peroxidase_pln"/>
</dbReference>
<evidence type="ECO:0000256" key="8">
    <source>
        <dbReference type="ARBA" id="ARBA00022723"/>
    </source>
</evidence>
<evidence type="ECO:0000259" key="16">
    <source>
        <dbReference type="PROSITE" id="PS50873"/>
    </source>
</evidence>
<comment type="caution">
    <text evidence="17">The sequence shown here is derived from an EMBL/GenBank/DDBJ whole genome shotgun (WGS) entry which is preliminary data.</text>
</comment>
<organism evidence="17 18">
    <name type="scientific">Camellia sinensis</name>
    <name type="common">Tea plant</name>
    <name type="synonym">Thea sinensis</name>
    <dbReference type="NCBI Taxonomy" id="4442"/>
    <lineage>
        <taxon>Eukaryota</taxon>
        <taxon>Viridiplantae</taxon>
        <taxon>Streptophyta</taxon>
        <taxon>Embryophyta</taxon>
        <taxon>Tracheophyta</taxon>
        <taxon>Spermatophyta</taxon>
        <taxon>Magnoliopsida</taxon>
        <taxon>eudicotyledons</taxon>
        <taxon>Gunneridae</taxon>
        <taxon>Pentapetalae</taxon>
        <taxon>asterids</taxon>
        <taxon>Ericales</taxon>
        <taxon>Theaceae</taxon>
        <taxon>Camellia</taxon>
    </lineage>
</organism>
<keyword evidence="11" id="KW-0408">Iron</keyword>
<evidence type="ECO:0000256" key="14">
    <source>
        <dbReference type="RuleBase" id="RU004241"/>
    </source>
</evidence>
<proteinExistence type="inferred from homology"/>
<reference evidence="18" key="1">
    <citation type="journal article" date="2020" name="Nat. Commun.">
        <title>Genome assembly of wild tea tree DASZ reveals pedigree and selection history of tea varieties.</title>
        <authorList>
            <person name="Zhang W."/>
            <person name="Zhang Y."/>
            <person name="Qiu H."/>
            <person name="Guo Y."/>
            <person name="Wan H."/>
            <person name="Zhang X."/>
            <person name="Scossa F."/>
            <person name="Alseekh S."/>
            <person name="Zhang Q."/>
            <person name="Wang P."/>
            <person name="Xu L."/>
            <person name="Schmidt M.H."/>
            <person name="Jia X."/>
            <person name="Li D."/>
            <person name="Zhu A."/>
            <person name="Guo F."/>
            <person name="Chen W."/>
            <person name="Ni D."/>
            <person name="Usadel B."/>
            <person name="Fernie A.R."/>
            <person name="Wen W."/>
        </authorList>
    </citation>
    <scope>NUCLEOTIDE SEQUENCE [LARGE SCALE GENOMIC DNA]</scope>
    <source>
        <strain evidence="18">cv. G240</strain>
    </source>
</reference>
<dbReference type="GO" id="GO:0140825">
    <property type="term" value="F:lactoperoxidase activity"/>
    <property type="evidence" value="ECO:0007669"/>
    <property type="project" value="UniProtKB-EC"/>
</dbReference>
<comment type="function">
    <text evidence="3">Removal of H(2)O(2), oxidation of toxic reductants, biosynthesis and degradation of lignin, suberization, auxin catabolism, response to environmental stresses such as wounding, pathogen attack and oxidative stress. These functions might be dependent on each isozyme/isoform in each plant tissue.</text>
</comment>
<accession>A0A7J7GVY9</accession>
<name>A0A7J7GVY9_CAMSI</name>
<keyword evidence="10" id="KW-0560">Oxidoreductase</keyword>
<comment type="cofactor">
    <cofactor evidence="2">
        <name>heme b</name>
        <dbReference type="ChEBI" id="CHEBI:60344"/>
    </cofactor>
</comment>
<evidence type="ECO:0000256" key="11">
    <source>
        <dbReference type="ARBA" id="ARBA00023004"/>
    </source>
</evidence>
<evidence type="ECO:0000256" key="13">
    <source>
        <dbReference type="PIRSR" id="PIRSR600823-3"/>
    </source>
</evidence>
<keyword evidence="6" id="KW-0575">Peroxidase</keyword>
<dbReference type="GO" id="GO:0020037">
    <property type="term" value="F:heme binding"/>
    <property type="evidence" value="ECO:0007669"/>
    <property type="project" value="InterPro"/>
</dbReference>
<feature type="binding site" evidence="13">
    <location>
        <position position="224"/>
    </location>
    <ligand>
        <name>Ca(2+)</name>
        <dbReference type="ChEBI" id="CHEBI:29108"/>
        <label>1</label>
    </ligand>
</feature>
<evidence type="ECO:0000256" key="9">
    <source>
        <dbReference type="ARBA" id="ARBA00022837"/>
    </source>
</evidence>
<dbReference type="AlphaFoldDB" id="A0A7J7GVY9"/>
<evidence type="ECO:0000313" key="17">
    <source>
        <dbReference type="EMBL" id="KAF5944345.1"/>
    </source>
</evidence>
<evidence type="ECO:0000256" key="7">
    <source>
        <dbReference type="ARBA" id="ARBA00022617"/>
    </source>
</evidence>
<keyword evidence="7" id="KW-0349">Heme</keyword>
<dbReference type="GO" id="GO:0046872">
    <property type="term" value="F:metal ion binding"/>
    <property type="evidence" value="ECO:0007669"/>
    <property type="project" value="UniProtKB-KW"/>
</dbReference>
<evidence type="ECO:0000256" key="5">
    <source>
        <dbReference type="ARBA" id="ARBA00022525"/>
    </source>
</evidence>
<gene>
    <name evidence="17" type="ORF">HYC85_018422</name>
</gene>
<evidence type="ECO:0000256" key="3">
    <source>
        <dbReference type="ARBA" id="ARBA00002322"/>
    </source>
</evidence>
<evidence type="ECO:0000256" key="12">
    <source>
        <dbReference type="ARBA" id="ARBA00023324"/>
    </source>
</evidence>
<evidence type="ECO:0000313" key="18">
    <source>
        <dbReference type="Proteomes" id="UP000593564"/>
    </source>
</evidence>
<reference evidence="17 18" key="2">
    <citation type="submission" date="2020-07" db="EMBL/GenBank/DDBJ databases">
        <title>Genome assembly of wild tea tree DASZ reveals pedigree and selection history of tea varieties.</title>
        <authorList>
            <person name="Zhang W."/>
        </authorList>
    </citation>
    <scope>NUCLEOTIDE SEQUENCE [LARGE SCALE GENOMIC DNA]</scope>
    <source>
        <strain evidence="18">cv. G240</strain>
        <tissue evidence="17">Leaf</tissue>
    </source>
</reference>
<dbReference type="PANTHER" id="PTHR31517:SF59">
    <property type="entry name" value="PEROXIDASE"/>
    <property type="match status" value="1"/>
</dbReference>
<comment type="cofactor">
    <cofactor evidence="13">
        <name>Ca(2+)</name>
        <dbReference type="ChEBI" id="CHEBI:29108"/>
    </cofactor>
    <text evidence="13">Binds 2 calcium ions per subunit.</text>
</comment>
<dbReference type="Proteomes" id="UP000593564">
    <property type="component" value="Unassembled WGS sequence"/>
</dbReference>
<dbReference type="EMBL" id="JACBKZ010000008">
    <property type="protein sequence ID" value="KAF5944345.1"/>
    <property type="molecule type" value="Genomic_DNA"/>
</dbReference>
<evidence type="ECO:0000256" key="15">
    <source>
        <dbReference type="SAM" id="MobiDB-lite"/>
    </source>
</evidence>
<feature type="binding site" evidence="13">
    <location>
        <position position="208"/>
    </location>
    <ligand>
        <name>Ca(2+)</name>
        <dbReference type="ChEBI" id="CHEBI:29108"/>
        <label>1</label>
    </ligand>
</feature>
<evidence type="ECO:0000256" key="1">
    <source>
        <dbReference type="ARBA" id="ARBA00000189"/>
    </source>
</evidence>
<dbReference type="SUPFAM" id="SSF48113">
    <property type="entry name" value="Heme-dependent peroxidases"/>
    <property type="match status" value="1"/>
</dbReference>
<comment type="similarity">
    <text evidence="14">Belongs to the peroxidase family.</text>
</comment>
<dbReference type="PROSITE" id="PS50873">
    <property type="entry name" value="PEROXIDASE_4"/>
    <property type="match status" value="1"/>
</dbReference>
<feature type="binding site" evidence="13">
    <location>
        <position position="210"/>
    </location>
    <ligand>
        <name>Ca(2+)</name>
        <dbReference type="ChEBI" id="CHEBI:29108"/>
        <label>1</label>
    </ligand>
</feature>
<dbReference type="GO" id="GO:0042744">
    <property type="term" value="P:hydrogen peroxide catabolic process"/>
    <property type="evidence" value="ECO:0007669"/>
    <property type="project" value="UniProtKB-KW"/>
</dbReference>
<feature type="binding site" evidence="13">
    <location>
        <position position="206"/>
    </location>
    <ligand>
        <name>Ca(2+)</name>
        <dbReference type="ChEBI" id="CHEBI:29108"/>
        <label>1</label>
    </ligand>
</feature>
<protein>
    <recommendedName>
        <fullName evidence="4">peroxidase</fullName>
        <ecNumber evidence="4">1.11.1.7</ecNumber>
    </recommendedName>
</protein>
<dbReference type="PANTHER" id="PTHR31517">
    <property type="match status" value="1"/>
</dbReference>
<evidence type="ECO:0000256" key="10">
    <source>
        <dbReference type="ARBA" id="ARBA00023002"/>
    </source>
</evidence>
<dbReference type="InterPro" id="IPR010255">
    <property type="entry name" value="Haem_peroxidase_sf"/>
</dbReference>
<keyword evidence="12" id="KW-0376">Hydrogen peroxide</keyword>
<feature type="region of interest" description="Disordered" evidence="15">
    <location>
        <begin position="147"/>
        <end position="166"/>
    </location>
</feature>
<feature type="compositionally biased region" description="Low complexity" evidence="15">
    <location>
        <begin position="101"/>
        <end position="123"/>
    </location>
</feature>